<feature type="compositionally biased region" description="Basic and acidic residues" evidence="1">
    <location>
        <begin position="47"/>
        <end position="59"/>
    </location>
</feature>
<name>A0ABQ7V9B3_SOLTU</name>
<evidence type="ECO:0000313" key="3">
    <source>
        <dbReference type="Proteomes" id="UP000826656"/>
    </source>
</evidence>
<dbReference type="PANTHER" id="PTHR33144:SF46">
    <property type="entry name" value="OS04G0610000 PROTEIN"/>
    <property type="match status" value="1"/>
</dbReference>
<dbReference type="Proteomes" id="UP000826656">
    <property type="component" value="Unassembled WGS sequence"/>
</dbReference>
<organism evidence="2 3">
    <name type="scientific">Solanum tuberosum</name>
    <name type="common">Potato</name>
    <dbReference type="NCBI Taxonomy" id="4113"/>
    <lineage>
        <taxon>Eukaryota</taxon>
        <taxon>Viridiplantae</taxon>
        <taxon>Streptophyta</taxon>
        <taxon>Embryophyta</taxon>
        <taxon>Tracheophyta</taxon>
        <taxon>Spermatophyta</taxon>
        <taxon>Magnoliopsida</taxon>
        <taxon>eudicotyledons</taxon>
        <taxon>Gunneridae</taxon>
        <taxon>Pentapetalae</taxon>
        <taxon>asterids</taxon>
        <taxon>lamiids</taxon>
        <taxon>Solanales</taxon>
        <taxon>Solanaceae</taxon>
        <taxon>Solanoideae</taxon>
        <taxon>Solaneae</taxon>
        <taxon>Solanum</taxon>
    </lineage>
</organism>
<evidence type="ECO:0000256" key="1">
    <source>
        <dbReference type="SAM" id="MobiDB-lite"/>
    </source>
</evidence>
<keyword evidence="3" id="KW-1185">Reference proteome</keyword>
<dbReference type="EMBL" id="JAIVGD010000013">
    <property type="protein sequence ID" value="KAH0760649.1"/>
    <property type="molecule type" value="Genomic_DNA"/>
</dbReference>
<evidence type="ECO:0000313" key="2">
    <source>
        <dbReference type="EMBL" id="KAH0760649.1"/>
    </source>
</evidence>
<proteinExistence type="predicted"/>
<reference evidence="2 3" key="1">
    <citation type="journal article" date="2021" name="bioRxiv">
        <title>Chromosome-scale and haplotype-resolved genome assembly of a tetraploid potato cultivar.</title>
        <authorList>
            <person name="Sun H."/>
            <person name="Jiao W.-B."/>
            <person name="Krause K."/>
            <person name="Campoy J.A."/>
            <person name="Goel M."/>
            <person name="Folz-Donahue K."/>
            <person name="Kukat C."/>
            <person name="Huettel B."/>
            <person name="Schneeberger K."/>
        </authorList>
    </citation>
    <scope>NUCLEOTIDE SEQUENCE [LARGE SCALE GENOMIC DNA]</scope>
    <source>
        <strain evidence="2">SolTubOtavaFocal</strain>
        <tissue evidence="2">Leaves</tissue>
    </source>
</reference>
<dbReference type="PANTHER" id="PTHR33144">
    <property type="entry name" value="OS10G0409366 PROTEIN-RELATED"/>
    <property type="match status" value="1"/>
</dbReference>
<feature type="region of interest" description="Disordered" evidence="1">
    <location>
        <begin position="45"/>
        <end position="76"/>
    </location>
</feature>
<accession>A0ABQ7V9B3</accession>
<sequence>MQTRGRNKLDMQLRNDEDLRQYVEKLQDERNIDRAQPYNEQLIGSQHHSETQDHVDHSNELNISVDGNGESGNPEARNCGPTLLKEIWKLPLGKTFDVSFNSRNQPVGKEGRKLASFLGIIARTPELTPLHVDDWRNFDNEEKKKLLNFVRKKFSIPKCGEDFVLKSLGKKWKDYKCSLKGDYLPKYKTKDALLKNRPSCIPRDQWSGLVSYWLSEKSKRHT</sequence>
<gene>
    <name evidence="2" type="ORF">KY290_016722</name>
</gene>
<comment type="caution">
    <text evidence="2">The sequence shown here is derived from an EMBL/GenBank/DDBJ whole genome shotgun (WGS) entry which is preliminary data.</text>
</comment>
<protein>
    <submittedName>
        <fullName evidence="2">Uncharacterized protein</fullName>
    </submittedName>
</protein>